<dbReference type="PROSITE" id="PS50885">
    <property type="entry name" value="HAMP"/>
    <property type="match status" value="1"/>
</dbReference>
<feature type="domain" description="HAMP" evidence="7">
    <location>
        <begin position="354"/>
        <end position="406"/>
    </location>
</feature>
<accession>A0ABY5ZLQ8</accession>
<gene>
    <name evidence="8" type="ORF">L9S41_13365</name>
</gene>
<dbReference type="Gene3D" id="6.10.340.10">
    <property type="match status" value="1"/>
</dbReference>
<reference evidence="8" key="1">
    <citation type="journal article" date="2022" name="Environ. Microbiol.">
        <title>Geoalkalibacter halelectricus SAP #1 sp. nov. possessing extracellular electron transfer and mineral#reducing capabilities from a haloalkaline environment.</title>
        <authorList>
            <person name="Yadav S."/>
            <person name="Singh R."/>
            <person name="Sundharam S.S."/>
            <person name="Chaudhary S."/>
            <person name="Krishnamurthi S."/>
            <person name="Patil S.A."/>
        </authorList>
    </citation>
    <scope>NUCLEOTIDE SEQUENCE</scope>
    <source>
        <strain evidence="8">SAP-1</strain>
    </source>
</reference>
<evidence type="ECO:0000313" key="9">
    <source>
        <dbReference type="Proteomes" id="UP001060414"/>
    </source>
</evidence>
<evidence type="ECO:0000256" key="1">
    <source>
        <dbReference type="ARBA" id="ARBA00022481"/>
    </source>
</evidence>
<dbReference type="Proteomes" id="UP001060414">
    <property type="component" value="Chromosome"/>
</dbReference>
<dbReference type="Gene3D" id="3.30.450.20">
    <property type="entry name" value="PAS domain"/>
    <property type="match status" value="2"/>
</dbReference>
<feature type="transmembrane region" description="Helical" evidence="5">
    <location>
        <begin position="6"/>
        <end position="25"/>
    </location>
</feature>
<keyword evidence="5" id="KW-0812">Transmembrane</keyword>
<dbReference type="PANTHER" id="PTHR43531:SF14">
    <property type="entry name" value="METHYL-ACCEPTING CHEMOTAXIS PROTEIN I-RELATED"/>
    <property type="match status" value="1"/>
</dbReference>
<dbReference type="InterPro" id="IPR003660">
    <property type="entry name" value="HAMP_dom"/>
</dbReference>
<dbReference type="CDD" id="cd06225">
    <property type="entry name" value="HAMP"/>
    <property type="match status" value="1"/>
</dbReference>
<comment type="similarity">
    <text evidence="2">Belongs to the methyl-accepting chemotaxis (MCP) protein family.</text>
</comment>
<protein>
    <submittedName>
        <fullName evidence="8">Methyl-accepting chemotaxis protein</fullName>
    </submittedName>
</protein>
<dbReference type="Gene3D" id="1.10.287.950">
    <property type="entry name" value="Methyl-accepting chemotaxis protein"/>
    <property type="match status" value="1"/>
</dbReference>
<dbReference type="PROSITE" id="PS50111">
    <property type="entry name" value="CHEMOTAXIS_TRANSDUC_2"/>
    <property type="match status" value="1"/>
</dbReference>
<dbReference type="PANTHER" id="PTHR43531">
    <property type="entry name" value="PROTEIN ICFG"/>
    <property type="match status" value="1"/>
</dbReference>
<dbReference type="SMART" id="SM00304">
    <property type="entry name" value="HAMP"/>
    <property type="match status" value="2"/>
</dbReference>
<dbReference type="Pfam" id="PF00015">
    <property type="entry name" value="MCPsignal"/>
    <property type="match status" value="1"/>
</dbReference>
<dbReference type="RefSeq" id="WP_260747021.1">
    <property type="nucleotide sequence ID" value="NZ_CP092109.1"/>
</dbReference>
<dbReference type="PRINTS" id="PR00260">
    <property type="entry name" value="CHEMTRNSDUCR"/>
</dbReference>
<dbReference type="EMBL" id="CP092109">
    <property type="protein sequence ID" value="UWZ78664.1"/>
    <property type="molecule type" value="Genomic_DNA"/>
</dbReference>
<evidence type="ECO:0000259" key="7">
    <source>
        <dbReference type="PROSITE" id="PS50885"/>
    </source>
</evidence>
<feature type="compositionally biased region" description="Polar residues" evidence="4">
    <location>
        <begin position="491"/>
        <end position="503"/>
    </location>
</feature>
<feature type="region of interest" description="Disordered" evidence="4">
    <location>
        <begin position="491"/>
        <end position="517"/>
    </location>
</feature>
<evidence type="ECO:0000259" key="6">
    <source>
        <dbReference type="PROSITE" id="PS50111"/>
    </source>
</evidence>
<dbReference type="SUPFAM" id="SSF58104">
    <property type="entry name" value="Methyl-accepting chemotaxis protein (MCP) signaling domain"/>
    <property type="match status" value="1"/>
</dbReference>
<dbReference type="Pfam" id="PF00672">
    <property type="entry name" value="HAMP"/>
    <property type="match status" value="1"/>
</dbReference>
<evidence type="ECO:0000256" key="3">
    <source>
        <dbReference type="PROSITE-ProRule" id="PRU00284"/>
    </source>
</evidence>
<dbReference type="CDD" id="cd11386">
    <property type="entry name" value="MCP_signal"/>
    <property type="match status" value="1"/>
</dbReference>
<organism evidence="8 9">
    <name type="scientific">Geoalkalibacter halelectricus</name>
    <dbReference type="NCBI Taxonomy" id="2847045"/>
    <lineage>
        <taxon>Bacteria</taxon>
        <taxon>Pseudomonadati</taxon>
        <taxon>Thermodesulfobacteriota</taxon>
        <taxon>Desulfuromonadia</taxon>
        <taxon>Desulfuromonadales</taxon>
        <taxon>Geoalkalibacteraceae</taxon>
        <taxon>Geoalkalibacter</taxon>
    </lineage>
</organism>
<dbReference type="InterPro" id="IPR004089">
    <property type="entry name" value="MCPsignal_dom"/>
</dbReference>
<dbReference type="InterPro" id="IPR004010">
    <property type="entry name" value="Double_Cache_2"/>
</dbReference>
<feature type="region of interest" description="Disordered" evidence="4">
    <location>
        <begin position="697"/>
        <end position="735"/>
    </location>
</feature>
<dbReference type="Pfam" id="PF08269">
    <property type="entry name" value="dCache_2"/>
    <property type="match status" value="1"/>
</dbReference>
<evidence type="ECO:0000256" key="4">
    <source>
        <dbReference type="SAM" id="MobiDB-lite"/>
    </source>
</evidence>
<feature type="transmembrane region" description="Helical" evidence="5">
    <location>
        <begin position="332"/>
        <end position="353"/>
    </location>
</feature>
<evidence type="ECO:0000313" key="8">
    <source>
        <dbReference type="EMBL" id="UWZ78664.1"/>
    </source>
</evidence>
<evidence type="ECO:0000256" key="2">
    <source>
        <dbReference type="ARBA" id="ARBA00029447"/>
    </source>
</evidence>
<keyword evidence="5" id="KW-1133">Transmembrane helix</keyword>
<proteinExistence type="inferred from homology"/>
<keyword evidence="5" id="KW-0472">Membrane</keyword>
<dbReference type="InterPro" id="IPR004090">
    <property type="entry name" value="Chemotax_Me-accpt_rcpt"/>
</dbReference>
<dbReference type="InterPro" id="IPR051310">
    <property type="entry name" value="MCP_chemotaxis"/>
</dbReference>
<name>A0ABY5ZLQ8_9BACT</name>
<keyword evidence="1" id="KW-0488">Methylation</keyword>
<evidence type="ECO:0000256" key="5">
    <source>
        <dbReference type="SAM" id="Phobius"/>
    </source>
</evidence>
<sequence>MSIKYKQLIMVIAAVVIPMLITLGFTRHFAAQTEALVAAEVEELVDANLAAIVGNAVEQIESYNRGRDLQRETAIRNYLRSAADGLLLKISRYHEALPPEEAWENIREEILSLRIATSGDAFTMNSAGVLTIHATSQGRNLAGNAHIDEMRSKREGYIVYHAVTAKRDKAVYYRYFEPLDLIIAPGVFIDEMEVLYDQQGEAAALAAVRTRLERLAVGENGYFWVLQASGENRGRYLVSPEGKRNGESILEMRDAQGRPVFNLLAERARGNPGELQEIHLDIPSARTGHSERMMLDFLYYEPFDWLIGATVPEQEYLAASEMLGASFTRMQGYLLGLGGLLALAAGLFAWWAAQRTVRPIRAVMEMVGEIERGHLDLRLRLTRKDELGQMARTMDELADNLQHEVVDALQKLAVGDLNFEARPRDGRDVIRGALKKLSDDLNGMVRQIQSAGEQIATGAGQVADASQSLSQGATEQASSLEEISASINQMAGQTSQSAENAGQANRLAGAAKQSAERGRERMQSMVQAMGEISAASGDISKIIKTIDEIAFQTNLLALNAAVEAARAGQHGKGFAVVAEEVRNLAARSAKAARETAELIESSVGKTRQGEQIAGETAAALDEIATGITKVSDLVGEIAAASSEQAEGIGQVNTGLTQIDQVTQQNTASAEESAAAAQELSGQAAQLRQLLQRFRLKGQGGAPAPAASVPQGQPRLAPAPPSQHWGGEQPAKAAKVAPAAIALDDEEFGRY</sequence>
<keyword evidence="3" id="KW-0807">Transducer</keyword>
<dbReference type="SMART" id="SM00283">
    <property type="entry name" value="MA"/>
    <property type="match status" value="1"/>
</dbReference>
<keyword evidence="9" id="KW-1185">Reference proteome</keyword>
<feature type="domain" description="Methyl-accepting transducer" evidence="6">
    <location>
        <begin position="451"/>
        <end position="680"/>
    </location>
</feature>